<keyword evidence="3" id="KW-1185">Reference proteome</keyword>
<sequence>MLQAGLLYLALTEPDRRRSLCTDIVLTSRDNLNYVLSELTRLVAETWPKMSQNIRSNLVSLLADLIATKGASVEVLMLHIYRRMSKWLESTDRQSFLLPLTVYTLLRLIPDHNVSVPAPNGSTSSQVTASTASLHSSLIALRQRESNLAIDFIRRYFDRCSQLGRELIRLLHALCRIEPFAQLWQDLFKDISTLSNHFKSVSELLDIMTPQCFTQTLIPHEMEQWIRWMMRNVHCVPGFPVRRYQEFFQVLN</sequence>
<name>A0A448X0N5_9PLAT</name>
<proteinExistence type="predicted"/>
<accession>A0A448X0N5</accession>
<dbReference type="OrthoDB" id="2021145at2759"/>
<evidence type="ECO:0000313" key="3">
    <source>
        <dbReference type="Proteomes" id="UP000784294"/>
    </source>
</evidence>
<dbReference type="PANTHER" id="PTHR13587">
    <property type="entry name" value="INTEGRATOR COMPLEX SUBUNIT 3"/>
    <property type="match status" value="1"/>
</dbReference>
<feature type="domain" description="Integrator complex subunit 3 N-terminal" evidence="1">
    <location>
        <begin position="3"/>
        <end position="249"/>
    </location>
</feature>
<evidence type="ECO:0000259" key="1">
    <source>
        <dbReference type="Pfam" id="PF10189"/>
    </source>
</evidence>
<dbReference type="Proteomes" id="UP000784294">
    <property type="component" value="Unassembled WGS sequence"/>
</dbReference>
<organism evidence="2 3">
    <name type="scientific">Protopolystoma xenopodis</name>
    <dbReference type="NCBI Taxonomy" id="117903"/>
    <lineage>
        <taxon>Eukaryota</taxon>
        <taxon>Metazoa</taxon>
        <taxon>Spiralia</taxon>
        <taxon>Lophotrochozoa</taxon>
        <taxon>Platyhelminthes</taxon>
        <taxon>Monogenea</taxon>
        <taxon>Polyopisthocotylea</taxon>
        <taxon>Polystomatidea</taxon>
        <taxon>Polystomatidae</taxon>
        <taxon>Protopolystoma</taxon>
    </lineage>
</organism>
<dbReference type="GO" id="GO:0005737">
    <property type="term" value="C:cytoplasm"/>
    <property type="evidence" value="ECO:0007669"/>
    <property type="project" value="TreeGrafter"/>
</dbReference>
<protein>
    <recommendedName>
        <fullName evidence="1">Integrator complex subunit 3 N-terminal domain-containing protein</fullName>
    </recommendedName>
</protein>
<reference evidence="2" key="1">
    <citation type="submission" date="2018-11" db="EMBL/GenBank/DDBJ databases">
        <authorList>
            <consortium name="Pathogen Informatics"/>
        </authorList>
    </citation>
    <scope>NUCLEOTIDE SEQUENCE</scope>
</reference>
<dbReference type="PANTHER" id="PTHR13587:SF7">
    <property type="entry name" value="INTEGRATOR COMPLEX SUBUNIT 3"/>
    <property type="match status" value="1"/>
</dbReference>
<dbReference type="AlphaFoldDB" id="A0A448X0N5"/>
<dbReference type="Pfam" id="PF10189">
    <property type="entry name" value="Ints3_N"/>
    <property type="match status" value="1"/>
</dbReference>
<dbReference type="InterPro" id="IPR045334">
    <property type="entry name" value="INTS3"/>
</dbReference>
<dbReference type="InterPro" id="IPR019333">
    <property type="entry name" value="INTS3_N"/>
</dbReference>
<dbReference type="EMBL" id="CAAALY010071556">
    <property type="protein sequence ID" value="VEL25083.1"/>
    <property type="molecule type" value="Genomic_DNA"/>
</dbReference>
<comment type="caution">
    <text evidence="2">The sequence shown here is derived from an EMBL/GenBank/DDBJ whole genome shotgun (WGS) entry which is preliminary data.</text>
</comment>
<gene>
    <name evidence="2" type="ORF">PXEA_LOCUS18523</name>
</gene>
<evidence type="ECO:0000313" key="2">
    <source>
        <dbReference type="EMBL" id="VEL25083.1"/>
    </source>
</evidence>